<name>A0A1M6V2K1_9FIRM</name>
<dbReference type="STRING" id="1121950.SAMN02745243_03664"/>
<dbReference type="Proteomes" id="UP000184301">
    <property type="component" value="Unassembled WGS sequence"/>
</dbReference>
<evidence type="ECO:0008006" key="4">
    <source>
        <dbReference type="Google" id="ProtNLM"/>
    </source>
</evidence>
<keyword evidence="3" id="KW-1185">Reference proteome</keyword>
<keyword evidence="1" id="KW-0812">Transmembrane</keyword>
<dbReference type="Gene3D" id="1.10.3730.20">
    <property type="match status" value="1"/>
</dbReference>
<keyword evidence="1" id="KW-0472">Membrane</keyword>
<organism evidence="2 3">
    <name type="scientific">Hespellia stercorisuis DSM 15480</name>
    <dbReference type="NCBI Taxonomy" id="1121950"/>
    <lineage>
        <taxon>Bacteria</taxon>
        <taxon>Bacillati</taxon>
        <taxon>Bacillota</taxon>
        <taxon>Clostridia</taxon>
        <taxon>Lachnospirales</taxon>
        <taxon>Lachnospiraceae</taxon>
        <taxon>Hespellia</taxon>
    </lineage>
</organism>
<sequence length="117" mass="13334">MWKQNKVKEVLILQSVILIYTLATVASKFASGYTFLSLPFIGFYGAEILILGVYAILWQQIIKKFDISIAYANRAFGIFWSLIWAVLFFKEAITWKNILGIVIVFLGIMVVNSDDCK</sequence>
<dbReference type="InterPro" id="IPR037185">
    <property type="entry name" value="EmrE-like"/>
</dbReference>
<reference evidence="2 3" key="1">
    <citation type="submission" date="2016-11" db="EMBL/GenBank/DDBJ databases">
        <authorList>
            <person name="Jaros S."/>
            <person name="Januszkiewicz K."/>
            <person name="Wedrychowicz H."/>
        </authorList>
    </citation>
    <scope>NUCLEOTIDE SEQUENCE [LARGE SCALE GENOMIC DNA]</scope>
    <source>
        <strain evidence="2 3">DSM 15480</strain>
    </source>
</reference>
<evidence type="ECO:0000313" key="3">
    <source>
        <dbReference type="Proteomes" id="UP000184301"/>
    </source>
</evidence>
<feature type="transmembrane region" description="Helical" evidence="1">
    <location>
        <begin position="12"/>
        <end position="30"/>
    </location>
</feature>
<dbReference type="EMBL" id="FQZY01000082">
    <property type="protein sequence ID" value="SHK75516.1"/>
    <property type="molecule type" value="Genomic_DNA"/>
</dbReference>
<feature type="transmembrane region" description="Helical" evidence="1">
    <location>
        <begin position="69"/>
        <end position="87"/>
    </location>
</feature>
<feature type="transmembrane region" description="Helical" evidence="1">
    <location>
        <begin position="93"/>
        <end position="111"/>
    </location>
</feature>
<evidence type="ECO:0000256" key="1">
    <source>
        <dbReference type="SAM" id="Phobius"/>
    </source>
</evidence>
<evidence type="ECO:0000313" key="2">
    <source>
        <dbReference type="EMBL" id="SHK75516.1"/>
    </source>
</evidence>
<dbReference type="AlphaFoldDB" id="A0A1M6V2K1"/>
<feature type="transmembrane region" description="Helical" evidence="1">
    <location>
        <begin position="36"/>
        <end position="57"/>
    </location>
</feature>
<proteinExistence type="predicted"/>
<protein>
    <recommendedName>
        <fullName evidence="4">EamA-like transporter family protein</fullName>
    </recommendedName>
</protein>
<dbReference type="RefSeq" id="WP_242945484.1">
    <property type="nucleotide sequence ID" value="NZ_FQZY01000082.1"/>
</dbReference>
<dbReference type="SUPFAM" id="SSF103481">
    <property type="entry name" value="Multidrug resistance efflux transporter EmrE"/>
    <property type="match status" value="1"/>
</dbReference>
<keyword evidence="1" id="KW-1133">Transmembrane helix</keyword>
<gene>
    <name evidence="2" type="ORF">SAMN02745243_03664</name>
</gene>
<accession>A0A1M6V2K1</accession>